<gene>
    <name evidence="1" type="ORF">PHACADRAFT_201630</name>
</gene>
<dbReference type="RefSeq" id="XP_007402000.1">
    <property type="nucleotide sequence ID" value="XM_007401938.1"/>
</dbReference>
<name>K5VS42_PHACS</name>
<evidence type="ECO:0000313" key="2">
    <source>
        <dbReference type="Proteomes" id="UP000008370"/>
    </source>
</evidence>
<dbReference type="InParanoid" id="K5VS42"/>
<sequence length="195" mass="21718">MPQNCSADVEAVIAHVDQVFTQGLESEMNKLKANWGMQNFTHLDDVAGAYWQSLSPDTGSEGLFFQFCDALEVKNGTVLLCPAGDLTTSSQYEACTGTLLTSICSAVLRMDHVGFLQEGAPENHLTVVTRLIQLSYDERQCTYFFPQAFSQPLVPNVQSVNSAYKGWNISINHLPLPCKWPMYAFYVFSTLSERI</sequence>
<dbReference type="HOGENOM" id="CLU_1396796_0_0_1"/>
<proteinExistence type="predicted"/>
<reference evidence="1 2" key="1">
    <citation type="journal article" date="2012" name="BMC Genomics">
        <title>Comparative genomics of the white-rot fungi, Phanerochaete carnosa and P. chrysosporium, to elucidate the genetic basis of the distinct wood types they colonize.</title>
        <authorList>
            <person name="Suzuki H."/>
            <person name="MacDonald J."/>
            <person name="Syed K."/>
            <person name="Salamov A."/>
            <person name="Hori C."/>
            <person name="Aerts A."/>
            <person name="Henrissat B."/>
            <person name="Wiebenga A."/>
            <person name="vanKuyk P.A."/>
            <person name="Barry K."/>
            <person name="Lindquist E."/>
            <person name="LaButti K."/>
            <person name="Lapidus A."/>
            <person name="Lucas S."/>
            <person name="Coutinho P."/>
            <person name="Gong Y."/>
            <person name="Samejima M."/>
            <person name="Mahadevan R."/>
            <person name="Abou-Zaid M."/>
            <person name="de Vries R.P."/>
            <person name="Igarashi K."/>
            <person name="Yadav J.S."/>
            <person name="Grigoriev I.V."/>
            <person name="Master E.R."/>
        </authorList>
    </citation>
    <scope>NUCLEOTIDE SEQUENCE [LARGE SCALE GENOMIC DNA]</scope>
    <source>
        <strain evidence="1 2">HHB-10118-sp</strain>
    </source>
</reference>
<protein>
    <submittedName>
        <fullName evidence="1">Uncharacterized protein</fullName>
    </submittedName>
</protein>
<evidence type="ECO:0000313" key="1">
    <source>
        <dbReference type="EMBL" id="EKM49374.1"/>
    </source>
</evidence>
<keyword evidence="2" id="KW-1185">Reference proteome</keyword>
<dbReference type="EMBL" id="JH930481">
    <property type="protein sequence ID" value="EKM49374.1"/>
    <property type="molecule type" value="Genomic_DNA"/>
</dbReference>
<dbReference type="Proteomes" id="UP000008370">
    <property type="component" value="Unassembled WGS sequence"/>
</dbReference>
<dbReference type="KEGG" id="pco:PHACADRAFT_201630"/>
<dbReference type="GeneID" id="18911627"/>
<dbReference type="AlphaFoldDB" id="K5VS42"/>
<accession>K5VS42</accession>
<dbReference type="OrthoDB" id="1735038at2759"/>
<organism evidence="1 2">
    <name type="scientific">Phanerochaete carnosa (strain HHB-10118-sp)</name>
    <name type="common">White-rot fungus</name>
    <name type="synonym">Peniophora carnosa</name>
    <dbReference type="NCBI Taxonomy" id="650164"/>
    <lineage>
        <taxon>Eukaryota</taxon>
        <taxon>Fungi</taxon>
        <taxon>Dikarya</taxon>
        <taxon>Basidiomycota</taxon>
        <taxon>Agaricomycotina</taxon>
        <taxon>Agaricomycetes</taxon>
        <taxon>Polyporales</taxon>
        <taxon>Phanerochaetaceae</taxon>
        <taxon>Phanerochaete</taxon>
    </lineage>
</organism>